<evidence type="ECO:0000313" key="2">
    <source>
        <dbReference type="Proteomes" id="UP000001194"/>
    </source>
</evidence>
<dbReference type="RefSeq" id="XP_001890917.1">
    <property type="nucleotide sequence ID" value="XM_001890882.1"/>
</dbReference>
<evidence type="ECO:0000313" key="1">
    <source>
        <dbReference type="EMBL" id="EDQ98433.1"/>
    </source>
</evidence>
<dbReference type="EMBL" id="DS547289">
    <property type="protein sequence ID" value="EDQ98433.1"/>
    <property type="molecule type" value="Genomic_DNA"/>
</dbReference>
<dbReference type="InParanoid" id="B0E400"/>
<dbReference type="HOGENOM" id="CLU_033651_1_0_1"/>
<organism evidence="2">
    <name type="scientific">Laccaria bicolor (strain S238N-H82 / ATCC MYA-4686)</name>
    <name type="common">Bicoloured deceiver</name>
    <name type="synonym">Laccaria laccata var. bicolor</name>
    <dbReference type="NCBI Taxonomy" id="486041"/>
    <lineage>
        <taxon>Eukaryota</taxon>
        <taxon>Fungi</taxon>
        <taxon>Dikarya</taxon>
        <taxon>Basidiomycota</taxon>
        <taxon>Agaricomycotina</taxon>
        <taxon>Agaricomycetes</taxon>
        <taxon>Agaricomycetidae</taxon>
        <taxon>Agaricales</taxon>
        <taxon>Agaricineae</taxon>
        <taxon>Hydnangiaceae</taxon>
        <taxon>Laccaria</taxon>
    </lineage>
</organism>
<dbReference type="KEGG" id="lbc:LACBIDRAFT_335970"/>
<sequence length="362" mass="40192">MSQPSSDGRGGSDTKGTTKVTHYLYYRLYTKDGPIASNNPIYANDPYLSRTLTKFITPPRTALSVKGRICSIENLSRITECSLFESLSGMTPIENTARLSMQGHSGPGLSEHEPVILVTGSQDVERSPPKLEPGTLSDATLREPRYLYYRVYKGTEGAIASKTHFDVDDNTLGRIDVLSIAPPHTVASLKSRIVKTEGTIVYRKMQIFKDIDGEELMNDKDHLSLQADTYPGCEEDDPIAIVCGETPIDQEEKAKPQESQNKTTTFSKSIRVESGRWVPNPPKWLTASKGDVLKTDGVKTSEIHTGNRTVLFREVNLRNYAHVVSYQGVHYDGYIAMNSAGTVGFVPELFLLWSVPRRAPIY</sequence>
<dbReference type="AlphaFoldDB" id="B0E400"/>
<keyword evidence="2" id="KW-1185">Reference proteome</keyword>
<name>B0E400_LACBS</name>
<gene>
    <name evidence="1" type="ORF">LACBIDRAFT_335970</name>
</gene>
<reference evidence="1 2" key="1">
    <citation type="journal article" date="2008" name="Nature">
        <title>The genome of Laccaria bicolor provides insights into mycorrhizal symbiosis.</title>
        <authorList>
            <person name="Martin F."/>
            <person name="Aerts A."/>
            <person name="Ahren D."/>
            <person name="Brun A."/>
            <person name="Danchin E.G.J."/>
            <person name="Duchaussoy F."/>
            <person name="Gibon J."/>
            <person name="Kohler A."/>
            <person name="Lindquist E."/>
            <person name="Pereda V."/>
            <person name="Salamov A."/>
            <person name="Shapiro H.J."/>
            <person name="Wuyts J."/>
            <person name="Blaudez D."/>
            <person name="Buee M."/>
            <person name="Brokstein P."/>
            <person name="Canbaeck B."/>
            <person name="Cohen D."/>
            <person name="Courty P.E."/>
            <person name="Coutinho P.M."/>
            <person name="Delaruelle C."/>
            <person name="Detter J.C."/>
            <person name="Deveau A."/>
            <person name="DiFazio S."/>
            <person name="Duplessis S."/>
            <person name="Fraissinet-Tachet L."/>
            <person name="Lucic E."/>
            <person name="Frey-Klett P."/>
            <person name="Fourrey C."/>
            <person name="Feussner I."/>
            <person name="Gay G."/>
            <person name="Grimwood J."/>
            <person name="Hoegger P.J."/>
            <person name="Jain P."/>
            <person name="Kilaru S."/>
            <person name="Labbe J."/>
            <person name="Lin Y.C."/>
            <person name="Legue V."/>
            <person name="Le Tacon F."/>
            <person name="Marmeisse R."/>
            <person name="Melayah D."/>
            <person name="Montanini B."/>
            <person name="Muratet M."/>
            <person name="Nehls U."/>
            <person name="Niculita-Hirzel H."/>
            <person name="Oudot-Le Secq M.P."/>
            <person name="Peter M."/>
            <person name="Quesneville H."/>
            <person name="Rajashekar B."/>
            <person name="Reich M."/>
            <person name="Rouhier N."/>
            <person name="Schmutz J."/>
            <person name="Yin T."/>
            <person name="Chalot M."/>
            <person name="Henrissat B."/>
            <person name="Kuees U."/>
            <person name="Lucas S."/>
            <person name="Van de Peer Y."/>
            <person name="Podila G.K."/>
            <person name="Polle A."/>
            <person name="Pukkila P.J."/>
            <person name="Richardson P.M."/>
            <person name="Rouze P."/>
            <person name="Sanders I.R."/>
            <person name="Stajich J.E."/>
            <person name="Tunlid A."/>
            <person name="Tuskan G."/>
            <person name="Grigoriev I.V."/>
        </authorList>
    </citation>
    <scope>NUCLEOTIDE SEQUENCE [LARGE SCALE GENOMIC DNA]</scope>
    <source>
        <strain evidence="2">S238N-H82 / ATCC MYA-4686</strain>
    </source>
</reference>
<proteinExistence type="predicted"/>
<dbReference type="GeneID" id="6086571"/>
<protein>
    <submittedName>
        <fullName evidence="1">Predicted protein</fullName>
    </submittedName>
</protein>
<accession>B0E400</accession>
<dbReference type="OrthoDB" id="2995174at2759"/>
<dbReference type="Proteomes" id="UP000001194">
    <property type="component" value="Unassembled WGS sequence"/>
</dbReference>